<name>A0A6N1VBL6_9HYPH</name>
<gene>
    <name evidence="2" type="ORF">HTY61_08010</name>
</gene>
<dbReference type="KEGG" id="orm:HTY61_08010"/>
<proteinExistence type="predicted"/>
<dbReference type="AlphaFoldDB" id="A0A6N1VBL6"/>
<reference evidence="2 3" key="1">
    <citation type="submission" date="2020-06" db="EMBL/GenBank/DDBJ databases">
        <title>Oricola thermophila sp. nov. isolated from a tidal sediments.</title>
        <authorList>
            <person name="Kwon K.K."/>
            <person name="Yang S.-H."/>
            <person name="Park M.-J."/>
        </authorList>
    </citation>
    <scope>NUCLEOTIDE SEQUENCE [LARGE SCALE GENOMIC DNA]</scope>
    <source>
        <strain evidence="2 3">MEBiC13590</strain>
    </source>
</reference>
<feature type="region of interest" description="Disordered" evidence="1">
    <location>
        <begin position="1"/>
        <end position="50"/>
    </location>
</feature>
<evidence type="ECO:0000313" key="3">
    <source>
        <dbReference type="Proteomes" id="UP000509367"/>
    </source>
</evidence>
<sequence length="50" mass="5761">MADTPKRHKDAHTAENPEKRTIVEANKELREDERSDGKEAERKRSGESAR</sequence>
<dbReference type="RefSeq" id="WP_175276295.1">
    <property type="nucleotide sequence ID" value="NZ_CP054836.1"/>
</dbReference>
<feature type="compositionally biased region" description="Basic residues" evidence="1">
    <location>
        <begin position="1"/>
        <end position="10"/>
    </location>
</feature>
<evidence type="ECO:0000256" key="1">
    <source>
        <dbReference type="SAM" id="MobiDB-lite"/>
    </source>
</evidence>
<feature type="compositionally biased region" description="Basic and acidic residues" evidence="1">
    <location>
        <begin position="11"/>
        <end position="50"/>
    </location>
</feature>
<keyword evidence="3" id="KW-1185">Reference proteome</keyword>
<dbReference type="EMBL" id="CP054836">
    <property type="protein sequence ID" value="QKV18401.1"/>
    <property type="molecule type" value="Genomic_DNA"/>
</dbReference>
<evidence type="ECO:0000313" key="2">
    <source>
        <dbReference type="EMBL" id="QKV18401.1"/>
    </source>
</evidence>
<accession>A0A6N1VBL6</accession>
<dbReference type="Proteomes" id="UP000509367">
    <property type="component" value="Chromosome"/>
</dbReference>
<organism evidence="2 3">
    <name type="scientific">Oricola thermophila</name>
    <dbReference type="NCBI Taxonomy" id="2742145"/>
    <lineage>
        <taxon>Bacteria</taxon>
        <taxon>Pseudomonadati</taxon>
        <taxon>Pseudomonadota</taxon>
        <taxon>Alphaproteobacteria</taxon>
        <taxon>Hyphomicrobiales</taxon>
        <taxon>Ahrensiaceae</taxon>
        <taxon>Oricola</taxon>
    </lineage>
</organism>
<protein>
    <submittedName>
        <fullName evidence="2">Uncharacterized protein</fullName>
    </submittedName>
</protein>